<name>A0ABU0UAW7_9SPHI</name>
<keyword evidence="2" id="KW-1185">Reference proteome</keyword>
<gene>
    <name evidence="1" type="ORF">QE382_004000</name>
</gene>
<reference evidence="1 2" key="1">
    <citation type="submission" date="2023-07" db="EMBL/GenBank/DDBJ databases">
        <title>Functional and genomic diversity of the sorghum phyllosphere microbiome.</title>
        <authorList>
            <person name="Shade A."/>
        </authorList>
    </citation>
    <scope>NUCLEOTIDE SEQUENCE [LARGE SCALE GENOMIC DNA]</scope>
    <source>
        <strain evidence="1 2">SORGH_AS_0892</strain>
    </source>
</reference>
<sequence length="54" mass="6310">MISFFTLKTVCNLLEDKRDTQTYLFNKINNYHSEKNGTLLKITIMCSDHTNVIV</sequence>
<evidence type="ECO:0000313" key="2">
    <source>
        <dbReference type="Proteomes" id="UP001244640"/>
    </source>
</evidence>
<comment type="caution">
    <text evidence="1">The sequence shown here is derived from an EMBL/GenBank/DDBJ whole genome shotgun (WGS) entry which is preliminary data.</text>
</comment>
<evidence type="ECO:0000313" key="1">
    <source>
        <dbReference type="EMBL" id="MDQ1152016.1"/>
    </source>
</evidence>
<accession>A0ABU0UAW7</accession>
<dbReference type="Proteomes" id="UP001244640">
    <property type="component" value="Unassembled WGS sequence"/>
</dbReference>
<dbReference type="EMBL" id="JAUTBA010000001">
    <property type="protein sequence ID" value="MDQ1152016.1"/>
    <property type="molecule type" value="Genomic_DNA"/>
</dbReference>
<organism evidence="1 2">
    <name type="scientific">Sphingobacterium zeae</name>
    <dbReference type="NCBI Taxonomy" id="1776859"/>
    <lineage>
        <taxon>Bacteria</taxon>
        <taxon>Pseudomonadati</taxon>
        <taxon>Bacteroidota</taxon>
        <taxon>Sphingobacteriia</taxon>
        <taxon>Sphingobacteriales</taxon>
        <taxon>Sphingobacteriaceae</taxon>
        <taxon>Sphingobacterium</taxon>
    </lineage>
</organism>
<protein>
    <submittedName>
        <fullName evidence="1">Uncharacterized protein</fullName>
    </submittedName>
</protein>
<proteinExistence type="predicted"/>